<dbReference type="EMBL" id="REGN01003291">
    <property type="protein sequence ID" value="RNA23443.1"/>
    <property type="molecule type" value="Genomic_DNA"/>
</dbReference>
<dbReference type="Proteomes" id="UP000276133">
    <property type="component" value="Unassembled WGS sequence"/>
</dbReference>
<comment type="caution">
    <text evidence="2">The sequence shown here is derived from an EMBL/GenBank/DDBJ whole genome shotgun (WGS) entry which is preliminary data.</text>
</comment>
<keyword evidence="3" id="KW-1185">Reference proteome</keyword>
<keyword evidence="1" id="KW-1133">Transmembrane helix</keyword>
<name>A0A3M7RIP3_BRAPC</name>
<evidence type="ECO:0000256" key="1">
    <source>
        <dbReference type="SAM" id="Phobius"/>
    </source>
</evidence>
<reference evidence="2 3" key="1">
    <citation type="journal article" date="2018" name="Sci. Rep.">
        <title>Genomic signatures of local adaptation to the degree of environmental predictability in rotifers.</title>
        <authorList>
            <person name="Franch-Gras L."/>
            <person name="Hahn C."/>
            <person name="Garcia-Roger E.M."/>
            <person name="Carmona M.J."/>
            <person name="Serra M."/>
            <person name="Gomez A."/>
        </authorList>
    </citation>
    <scope>NUCLEOTIDE SEQUENCE [LARGE SCALE GENOMIC DNA]</scope>
    <source>
        <strain evidence="2">HYR1</strain>
    </source>
</reference>
<organism evidence="2 3">
    <name type="scientific">Brachionus plicatilis</name>
    <name type="common">Marine rotifer</name>
    <name type="synonym">Brachionus muelleri</name>
    <dbReference type="NCBI Taxonomy" id="10195"/>
    <lineage>
        <taxon>Eukaryota</taxon>
        <taxon>Metazoa</taxon>
        <taxon>Spiralia</taxon>
        <taxon>Gnathifera</taxon>
        <taxon>Rotifera</taxon>
        <taxon>Eurotatoria</taxon>
        <taxon>Monogononta</taxon>
        <taxon>Pseudotrocha</taxon>
        <taxon>Ploima</taxon>
        <taxon>Brachionidae</taxon>
        <taxon>Brachionus</taxon>
    </lineage>
</organism>
<evidence type="ECO:0000313" key="3">
    <source>
        <dbReference type="Proteomes" id="UP000276133"/>
    </source>
</evidence>
<dbReference type="AlphaFoldDB" id="A0A3M7RIP3"/>
<evidence type="ECO:0000313" key="2">
    <source>
        <dbReference type="EMBL" id="RNA23443.1"/>
    </source>
</evidence>
<gene>
    <name evidence="2" type="ORF">BpHYR1_052865</name>
</gene>
<sequence>MFFFNLKYYSSYLTLSPLLVAGLGFSIILNLTSQELLIDCLILTKEYLENVKLKKRPLRPKQNYHKLQKKEANAGKVNNFKSDIHLVYKPFNIYRTLQFLQKDLNNSKYINSVKFYLLNQFFSVQPSCLYYLKGYRD</sequence>
<keyword evidence="1" id="KW-0472">Membrane</keyword>
<feature type="transmembrane region" description="Helical" evidence="1">
    <location>
        <begin position="12"/>
        <end position="31"/>
    </location>
</feature>
<protein>
    <submittedName>
        <fullName evidence="2">Uncharacterized protein</fullName>
    </submittedName>
</protein>
<proteinExistence type="predicted"/>
<accession>A0A3M7RIP3</accession>
<keyword evidence="1" id="KW-0812">Transmembrane</keyword>